<accession>A0A2U3K6X1</accession>
<gene>
    <name evidence="2" type="ORF">SBF1_150013</name>
</gene>
<reference evidence="3" key="1">
    <citation type="submission" date="2018-02" db="EMBL/GenBank/DDBJ databases">
        <authorList>
            <person name="Hausmann B."/>
        </authorList>
    </citation>
    <scope>NUCLEOTIDE SEQUENCE [LARGE SCALE GENOMIC DNA]</scope>
    <source>
        <strain evidence="3">Peat soil MAG SbF1</strain>
    </source>
</reference>
<feature type="transmembrane region" description="Helical" evidence="1">
    <location>
        <begin position="57"/>
        <end position="80"/>
    </location>
</feature>
<keyword evidence="1" id="KW-0812">Transmembrane</keyword>
<keyword evidence="1" id="KW-1133">Transmembrane helix</keyword>
<organism evidence="2 3">
    <name type="scientific">Candidatus Desulfosporosinus infrequens</name>
    <dbReference type="NCBI Taxonomy" id="2043169"/>
    <lineage>
        <taxon>Bacteria</taxon>
        <taxon>Bacillati</taxon>
        <taxon>Bacillota</taxon>
        <taxon>Clostridia</taxon>
        <taxon>Eubacteriales</taxon>
        <taxon>Desulfitobacteriaceae</taxon>
        <taxon>Desulfosporosinus</taxon>
    </lineage>
</organism>
<protein>
    <submittedName>
        <fullName evidence="2">Uncharacterized protein</fullName>
    </submittedName>
</protein>
<evidence type="ECO:0000256" key="1">
    <source>
        <dbReference type="SAM" id="Phobius"/>
    </source>
</evidence>
<evidence type="ECO:0000313" key="2">
    <source>
        <dbReference type="EMBL" id="SPF35405.1"/>
    </source>
</evidence>
<dbReference type="EMBL" id="OMOF01000057">
    <property type="protein sequence ID" value="SPF35405.1"/>
    <property type="molecule type" value="Genomic_DNA"/>
</dbReference>
<dbReference type="Proteomes" id="UP000238916">
    <property type="component" value="Unassembled WGS sequence"/>
</dbReference>
<sequence>MRNNVIAQLFRRVVVIISMALFALAEVLPNDIIESFLRPLISKGNTYDIWRRPPYQLAHFVIMVGSFPYVATFIISKAILKLKTIKSNEYC</sequence>
<evidence type="ECO:0000313" key="3">
    <source>
        <dbReference type="Proteomes" id="UP000238916"/>
    </source>
</evidence>
<name>A0A2U3K6X1_9FIRM</name>
<dbReference type="AlphaFoldDB" id="A0A2U3K6X1"/>
<keyword evidence="1" id="KW-0472">Membrane</keyword>
<proteinExistence type="predicted"/>